<sequence length="185" mass="19005">MSMMCVSSKNNKIGGFSLIELVIVVFILSVLAAVAIPKYRELVARADNGAALADLGQHCKLEAAFMGDFSQYGRTNNAAAAAAHGVGAILIGPADNTMVIACPDGYVRVGLSSGVHFLSNTQAANGSGFSAIFKHVSGTRIYGVDSDTFGIFQIPGVSGQTLLASGANVASTAGDDFSAAGWQHF</sequence>
<dbReference type="SUPFAM" id="SSF54523">
    <property type="entry name" value="Pili subunits"/>
    <property type="match status" value="1"/>
</dbReference>
<dbReference type="Gene3D" id="3.30.700.10">
    <property type="entry name" value="Glycoprotein, Type 4 Pilin"/>
    <property type="match status" value="1"/>
</dbReference>
<dbReference type="AlphaFoldDB" id="Q3A2M5"/>
<dbReference type="STRING" id="338963.Pcar_2143"/>
<evidence type="ECO:0000313" key="3">
    <source>
        <dbReference type="Proteomes" id="UP000002534"/>
    </source>
</evidence>
<organism evidence="2 3">
    <name type="scientific">Syntrophotalea carbinolica (strain DSM 2380 / NBRC 103641 / GraBd1)</name>
    <name type="common">Pelobacter carbinolicus</name>
    <dbReference type="NCBI Taxonomy" id="338963"/>
    <lineage>
        <taxon>Bacteria</taxon>
        <taxon>Pseudomonadati</taxon>
        <taxon>Thermodesulfobacteriota</taxon>
        <taxon>Desulfuromonadia</taxon>
        <taxon>Desulfuromonadales</taxon>
        <taxon>Syntrophotaleaceae</taxon>
        <taxon>Syntrophotalea</taxon>
    </lineage>
</organism>
<reference evidence="2 3" key="2">
    <citation type="journal article" date="2012" name="BMC Genomics">
        <title>The genome of Pelobacter carbinolicus reveals surprising metabolic capabilities and physiological features.</title>
        <authorList>
            <person name="Aklujkar M."/>
            <person name="Haveman S.A."/>
            <person name="Didonato R.Jr."/>
            <person name="Chertkov O."/>
            <person name="Han C.S."/>
            <person name="Land M.L."/>
            <person name="Brown P."/>
            <person name="Lovley D.R."/>
        </authorList>
    </citation>
    <scope>NUCLEOTIDE SEQUENCE [LARGE SCALE GENOMIC DNA]</scope>
    <source>
        <strain evidence="3">DSM 2380 / NBRC 103641 / GraBd1</strain>
    </source>
</reference>
<gene>
    <name evidence="2" type="primary">pilA-2</name>
    <name evidence="2" type="ordered locus">Pcar_2143</name>
</gene>
<evidence type="ECO:0000256" key="1">
    <source>
        <dbReference type="SAM" id="Phobius"/>
    </source>
</evidence>
<keyword evidence="3" id="KW-1185">Reference proteome</keyword>
<dbReference type="RefSeq" id="WP_011341895.1">
    <property type="nucleotide sequence ID" value="NC_007498.2"/>
</dbReference>
<dbReference type="KEGG" id="pca:Pcar_2143"/>
<keyword evidence="1" id="KW-1133">Transmembrane helix</keyword>
<feature type="transmembrane region" description="Helical" evidence="1">
    <location>
        <begin position="13"/>
        <end position="36"/>
    </location>
</feature>
<dbReference type="eggNOG" id="COG4969">
    <property type="taxonomic scope" value="Bacteria"/>
</dbReference>
<keyword evidence="1" id="KW-0812">Transmembrane</keyword>
<dbReference type="EMBL" id="CP000142">
    <property type="protein sequence ID" value="ABA89382.1"/>
    <property type="molecule type" value="Genomic_DNA"/>
</dbReference>
<dbReference type="InterPro" id="IPR045584">
    <property type="entry name" value="Pilin-like"/>
</dbReference>
<proteinExistence type="predicted"/>
<evidence type="ECO:0000313" key="2">
    <source>
        <dbReference type="EMBL" id="ABA89382.1"/>
    </source>
</evidence>
<accession>Q3A2M5</accession>
<reference evidence="3" key="1">
    <citation type="submission" date="2005-10" db="EMBL/GenBank/DDBJ databases">
        <title>Complete sequence of Pelobacter carbinolicus DSM 2380.</title>
        <authorList>
            <person name="Copeland A."/>
            <person name="Lucas S."/>
            <person name="Lapidus A."/>
            <person name="Barry K."/>
            <person name="Detter J.C."/>
            <person name="Glavina T."/>
            <person name="Hammon N."/>
            <person name="Israni S."/>
            <person name="Pitluck S."/>
            <person name="Chertkov O."/>
            <person name="Schmutz J."/>
            <person name="Larimer F."/>
            <person name="Land M."/>
            <person name="Kyrpides N."/>
            <person name="Ivanova N."/>
            <person name="Richardson P."/>
        </authorList>
    </citation>
    <scope>NUCLEOTIDE SEQUENCE [LARGE SCALE GENOMIC DNA]</scope>
    <source>
        <strain evidence="3">DSM 2380 / NBRC 103641 / GraBd1</strain>
    </source>
</reference>
<dbReference type="PROSITE" id="PS00409">
    <property type="entry name" value="PROKAR_NTER_METHYL"/>
    <property type="match status" value="1"/>
</dbReference>
<dbReference type="NCBIfam" id="TIGR02532">
    <property type="entry name" value="IV_pilin_GFxxxE"/>
    <property type="match status" value="1"/>
</dbReference>
<dbReference type="Proteomes" id="UP000002534">
    <property type="component" value="Chromosome"/>
</dbReference>
<name>Q3A2M5_SYNC1</name>
<dbReference type="HOGENOM" id="CLU_119988_0_0_7"/>
<keyword evidence="1" id="KW-0472">Membrane</keyword>
<dbReference type="Pfam" id="PF07963">
    <property type="entry name" value="N_methyl"/>
    <property type="match status" value="1"/>
</dbReference>
<dbReference type="InterPro" id="IPR012902">
    <property type="entry name" value="N_methyl_site"/>
</dbReference>
<protein>
    <submittedName>
        <fullName evidence="2">Geopilin</fullName>
    </submittedName>
</protein>